<dbReference type="Proteomes" id="UP000184474">
    <property type="component" value="Unassembled WGS sequence"/>
</dbReference>
<sequence>MILKRVKNFFIFSLGIRNKFLTFASRYKTAEQNKKRKRQKVAGLMY</sequence>
<organism evidence="1 2">
    <name type="scientific">Reichenbachiella agariperforans</name>
    <dbReference type="NCBI Taxonomy" id="156994"/>
    <lineage>
        <taxon>Bacteria</taxon>
        <taxon>Pseudomonadati</taxon>
        <taxon>Bacteroidota</taxon>
        <taxon>Cytophagia</taxon>
        <taxon>Cytophagales</taxon>
        <taxon>Reichenbachiellaceae</taxon>
        <taxon>Reichenbachiella</taxon>
    </lineage>
</organism>
<reference evidence="2" key="1">
    <citation type="submission" date="2016-11" db="EMBL/GenBank/DDBJ databases">
        <authorList>
            <person name="Varghese N."/>
            <person name="Submissions S."/>
        </authorList>
    </citation>
    <scope>NUCLEOTIDE SEQUENCE [LARGE SCALE GENOMIC DNA]</scope>
    <source>
        <strain evidence="2">DSM 26134</strain>
    </source>
</reference>
<evidence type="ECO:0000313" key="1">
    <source>
        <dbReference type="EMBL" id="SHK96617.1"/>
    </source>
</evidence>
<evidence type="ECO:0000313" key="2">
    <source>
        <dbReference type="Proteomes" id="UP000184474"/>
    </source>
</evidence>
<name>A0A1M6WSA1_REIAG</name>
<accession>A0A1M6WSA1</accession>
<dbReference type="AlphaFoldDB" id="A0A1M6WSA1"/>
<keyword evidence="2" id="KW-1185">Reference proteome</keyword>
<protein>
    <submittedName>
        <fullName evidence="1">Uncharacterized protein</fullName>
    </submittedName>
</protein>
<gene>
    <name evidence="1" type="ORF">SAMN04488028_11444</name>
</gene>
<proteinExistence type="predicted"/>
<dbReference type="EMBL" id="FRAA01000014">
    <property type="protein sequence ID" value="SHK96617.1"/>
    <property type="molecule type" value="Genomic_DNA"/>
</dbReference>